<reference evidence="3" key="2">
    <citation type="submission" date="2016-01" db="EMBL/GenBank/DDBJ databases">
        <authorList>
            <person name="Poehlein A."/>
            <person name="Schlien K."/>
            <person name="Gottschalk G."/>
            <person name="Buckel W."/>
            <person name="Daniel R."/>
        </authorList>
    </citation>
    <scope>NUCLEOTIDE SEQUENCE [LARGE SCALE GENOMIC DNA]</scope>
    <source>
        <strain evidence="3">X2</strain>
    </source>
</reference>
<sequence>MIKNCFLSNQKVLYRVIKKSLEIKVSRAILFMVIVFQQFHISLYDNLHLLCFLIDLNFPFINPFNPCYFC</sequence>
<evidence type="ECO:0000313" key="1">
    <source>
        <dbReference type="EMBL" id="AMJ42540.1"/>
    </source>
</evidence>
<evidence type="ECO:0000313" key="2">
    <source>
        <dbReference type="EMBL" id="SHE32037.1"/>
    </source>
</evidence>
<evidence type="ECO:0000313" key="3">
    <source>
        <dbReference type="Proteomes" id="UP000068026"/>
    </source>
</evidence>
<keyword evidence="3" id="KW-1185">Reference proteome</keyword>
<dbReference type="AlphaFoldDB" id="A0A0X8VCL6"/>
<protein>
    <submittedName>
        <fullName evidence="2">Uncharacterized protein</fullName>
    </submittedName>
</protein>
<reference evidence="1 3" key="1">
    <citation type="journal article" date="2016" name="Genome Announc.">
        <title>Complete Genome Sequence of the Amino Acid-Fermenting Clostridium propionicum X2 (DSM 1682).</title>
        <authorList>
            <person name="Poehlein A."/>
            <person name="Schlien K."/>
            <person name="Chowdhury N.P."/>
            <person name="Gottschalk G."/>
            <person name="Buckel W."/>
            <person name="Daniel R."/>
        </authorList>
    </citation>
    <scope>NUCLEOTIDE SEQUENCE [LARGE SCALE GENOMIC DNA]</scope>
    <source>
        <strain evidence="1 3">X2</strain>
    </source>
</reference>
<gene>
    <name evidence="1" type="ORF">CPRO_30110</name>
    <name evidence="2" type="ORF">SAMN02745151_00377</name>
</gene>
<dbReference type="EMBL" id="CP014223">
    <property type="protein sequence ID" value="AMJ42540.1"/>
    <property type="molecule type" value="Genomic_DNA"/>
</dbReference>
<organism evidence="2 4">
    <name type="scientific">Anaerotignum propionicum DSM 1682</name>
    <dbReference type="NCBI Taxonomy" id="991789"/>
    <lineage>
        <taxon>Bacteria</taxon>
        <taxon>Bacillati</taxon>
        <taxon>Bacillota</taxon>
        <taxon>Clostridia</taxon>
        <taxon>Lachnospirales</taxon>
        <taxon>Anaerotignaceae</taxon>
        <taxon>Anaerotignum</taxon>
    </lineage>
</organism>
<dbReference type="Proteomes" id="UP000184204">
    <property type="component" value="Unassembled WGS sequence"/>
</dbReference>
<dbReference type="KEGG" id="cpro:CPRO_30110"/>
<dbReference type="EMBL" id="FQUA01000001">
    <property type="protein sequence ID" value="SHE32037.1"/>
    <property type="molecule type" value="Genomic_DNA"/>
</dbReference>
<reference evidence="2" key="4">
    <citation type="submission" date="2016-11" db="EMBL/GenBank/DDBJ databases">
        <authorList>
            <person name="Varghese N."/>
            <person name="Submissions S."/>
        </authorList>
    </citation>
    <scope>NUCLEOTIDE SEQUENCE</scope>
    <source>
        <strain evidence="2">DSM 1682</strain>
    </source>
</reference>
<evidence type="ECO:0000313" key="4">
    <source>
        <dbReference type="Proteomes" id="UP000184204"/>
    </source>
</evidence>
<accession>A0A0X8VCL6</accession>
<name>A0A0X8VCL6_ANAPI</name>
<proteinExistence type="predicted"/>
<dbReference type="Proteomes" id="UP000068026">
    <property type="component" value="Chromosome"/>
</dbReference>
<reference evidence="4" key="3">
    <citation type="submission" date="2016-11" db="EMBL/GenBank/DDBJ databases">
        <authorList>
            <person name="Jaros S."/>
            <person name="Januszkiewicz K."/>
            <person name="Wedrychowicz H."/>
        </authorList>
    </citation>
    <scope>NUCLEOTIDE SEQUENCE [LARGE SCALE GENOMIC DNA]</scope>
    <source>
        <strain evidence="4">DSM 1682</strain>
    </source>
</reference>